<comment type="caution">
    <text evidence="2">The sequence shown here is derived from an EMBL/GenBank/DDBJ whole genome shotgun (WGS) entry which is preliminary data.</text>
</comment>
<accession>A0A445CQF0</accession>
<feature type="compositionally biased region" description="Basic and acidic residues" evidence="1">
    <location>
        <begin position="215"/>
        <end position="229"/>
    </location>
</feature>
<name>A0A445CQF0_ARAHY</name>
<sequence>MSRCRYTLSPCCRRLELAAELLHRLQAVASLLISSSPSPLITMVISSVTNSVMETKLNCCEECASNYEKKSQFLRPGHKKTLPLWLQPHTTETNHQKLKRKWNRLCQCLHQTKQEAQDYWSNNNSWNAKSYTFNNNSSSSVSFTDKPTPIHNSNLVPRFRRQNSCTIEFNFSDKRQATTEPVLGSMELLEGKEVIKTTLALGNGGSGSGSETVSDESKHRSLTSERVIEGESSSSIEKHLVGNSLFRFIKAMLNLV</sequence>
<evidence type="ECO:0000256" key="1">
    <source>
        <dbReference type="SAM" id="MobiDB-lite"/>
    </source>
</evidence>
<proteinExistence type="predicted"/>
<dbReference type="InterPro" id="IPR051650">
    <property type="entry name" value="SL_signaling_regulator"/>
</dbReference>
<keyword evidence="3" id="KW-1185">Reference proteome</keyword>
<dbReference type="PANTHER" id="PTHR43572">
    <property type="entry name" value="CHAPERONE PROTEIN CLPD, CHLOROPLASTIC"/>
    <property type="match status" value="1"/>
</dbReference>
<dbReference type="Proteomes" id="UP000289738">
    <property type="component" value="Chromosome A06"/>
</dbReference>
<protein>
    <submittedName>
        <fullName evidence="2">Uncharacterized protein</fullName>
    </submittedName>
</protein>
<reference evidence="2 3" key="1">
    <citation type="submission" date="2019-01" db="EMBL/GenBank/DDBJ databases">
        <title>Sequencing of cultivated peanut Arachis hypogaea provides insights into genome evolution and oil improvement.</title>
        <authorList>
            <person name="Chen X."/>
        </authorList>
    </citation>
    <scope>NUCLEOTIDE SEQUENCE [LARGE SCALE GENOMIC DNA]</scope>
    <source>
        <strain evidence="3">cv. Fuhuasheng</strain>
        <tissue evidence="2">Leaves</tissue>
    </source>
</reference>
<dbReference type="PANTHER" id="PTHR43572:SF3">
    <property type="entry name" value="PROTEIN SMAX1-LIKE 5"/>
    <property type="match status" value="1"/>
</dbReference>
<dbReference type="EMBL" id="SDMP01000006">
    <property type="protein sequence ID" value="RYR53134.1"/>
    <property type="molecule type" value="Genomic_DNA"/>
</dbReference>
<evidence type="ECO:0000313" key="2">
    <source>
        <dbReference type="EMBL" id="RYR53134.1"/>
    </source>
</evidence>
<evidence type="ECO:0000313" key="3">
    <source>
        <dbReference type="Proteomes" id="UP000289738"/>
    </source>
</evidence>
<dbReference type="AlphaFoldDB" id="A0A445CQF0"/>
<gene>
    <name evidence="2" type="ORF">Ahy_A06g028097</name>
</gene>
<feature type="region of interest" description="Disordered" evidence="1">
    <location>
        <begin position="200"/>
        <end position="230"/>
    </location>
</feature>
<organism evidence="2 3">
    <name type="scientific">Arachis hypogaea</name>
    <name type="common">Peanut</name>
    <dbReference type="NCBI Taxonomy" id="3818"/>
    <lineage>
        <taxon>Eukaryota</taxon>
        <taxon>Viridiplantae</taxon>
        <taxon>Streptophyta</taxon>
        <taxon>Embryophyta</taxon>
        <taxon>Tracheophyta</taxon>
        <taxon>Spermatophyta</taxon>
        <taxon>Magnoliopsida</taxon>
        <taxon>eudicotyledons</taxon>
        <taxon>Gunneridae</taxon>
        <taxon>Pentapetalae</taxon>
        <taxon>rosids</taxon>
        <taxon>fabids</taxon>
        <taxon>Fabales</taxon>
        <taxon>Fabaceae</taxon>
        <taxon>Papilionoideae</taxon>
        <taxon>50 kb inversion clade</taxon>
        <taxon>dalbergioids sensu lato</taxon>
        <taxon>Dalbergieae</taxon>
        <taxon>Pterocarpus clade</taxon>
        <taxon>Arachis</taxon>
    </lineage>
</organism>
<dbReference type="STRING" id="3818.A0A445CQF0"/>